<accession>U9U7K7</accession>
<gene>
    <name evidence="1" type="ORF">GLOINDRAFT_95387</name>
</gene>
<organism evidence="1">
    <name type="scientific">Rhizophagus irregularis (strain DAOM 181602 / DAOM 197198 / MUCL 43194)</name>
    <name type="common">Arbuscular mycorrhizal fungus</name>
    <name type="synonym">Glomus intraradices</name>
    <dbReference type="NCBI Taxonomy" id="747089"/>
    <lineage>
        <taxon>Eukaryota</taxon>
        <taxon>Fungi</taxon>
        <taxon>Fungi incertae sedis</taxon>
        <taxon>Mucoromycota</taxon>
        <taxon>Glomeromycotina</taxon>
        <taxon>Glomeromycetes</taxon>
        <taxon>Glomerales</taxon>
        <taxon>Glomeraceae</taxon>
        <taxon>Rhizophagus</taxon>
    </lineage>
</organism>
<dbReference type="EMBL" id="KI282822">
    <property type="protein sequence ID" value="ESA14533.1"/>
    <property type="molecule type" value="Genomic_DNA"/>
</dbReference>
<dbReference type="HOGENOM" id="CLU_2293142_0_0_1"/>
<dbReference type="AlphaFoldDB" id="U9U7K7"/>
<name>U9U7K7_RHIID</name>
<sequence length="101" mass="11725">MHLYNSQKVSISTIKQIFWIYQSLLIEGAGDANDNYLPYLILTNEQILNFPLGILTGGNRDGFYKNGNALDPCYRKAEYPLYDYASTKLKIYYGFHILNFR</sequence>
<protein>
    <submittedName>
        <fullName evidence="1">Uncharacterized protein</fullName>
    </submittedName>
</protein>
<proteinExistence type="predicted"/>
<reference evidence="1" key="1">
    <citation type="submission" date="2013-07" db="EMBL/GenBank/DDBJ databases">
        <title>The genome of an arbuscular mycorrhizal fungus provides insights into the evolution of the oldest plant symbiosis.</title>
        <authorList>
            <consortium name="DOE Joint Genome Institute"/>
            <person name="Tisserant E."/>
            <person name="Malbreil M."/>
            <person name="Kuo A."/>
            <person name="Kohler A."/>
            <person name="Symeonidi A."/>
            <person name="Balestrini R."/>
            <person name="Charron P."/>
            <person name="Duensing N."/>
            <person name="Frei-dit-Frey N."/>
            <person name="Gianinazzi-Pearson V."/>
            <person name="Gilbert B."/>
            <person name="Handa Y."/>
            <person name="Hijri M."/>
            <person name="Kaul R."/>
            <person name="Kawaguchi M."/>
            <person name="Krajinski F."/>
            <person name="Lammers P."/>
            <person name="Lapierre D."/>
            <person name="Masclaux F.G."/>
            <person name="Murat C."/>
            <person name="Morin E."/>
            <person name="Ndikumana S."/>
            <person name="Pagni M."/>
            <person name="Petitpierre D."/>
            <person name="Requena N."/>
            <person name="Rosikiewicz P."/>
            <person name="Riley R."/>
            <person name="Saito K."/>
            <person name="San Clemente H."/>
            <person name="Shapiro H."/>
            <person name="van Tuinen D."/>
            <person name="Becard G."/>
            <person name="Bonfante P."/>
            <person name="Paszkowski U."/>
            <person name="Shachar-Hill Y."/>
            <person name="Young J.P."/>
            <person name="Sanders I.R."/>
            <person name="Henrissat B."/>
            <person name="Rensing S.A."/>
            <person name="Grigoriev I.V."/>
            <person name="Corradi N."/>
            <person name="Roux C."/>
            <person name="Martin F."/>
        </authorList>
    </citation>
    <scope>NUCLEOTIDE SEQUENCE</scope>
    <source>
        <strain evidence="1">DAOM 197198</strain>
    </source>
</reference>
<evidence type="ECO:0000313" key="1">
    <source>
        <dbReference type="EMBL" id="ESA14533.1"/>
    </source>
</evidence>